<sequence length="136" mass="15535">MGEIEDLLAQMKAEYQKRDQEKPMPSPSSRQEKDRSPAEFKVNYTGDSSTDALLKALALENQERQQQEAAEKEKAAALKQQRKREALTKKAKQWLDKLDAKSEEGRWFEEFSYSYDSPLEAAIAYLEALGEVDSSN</sequence>
<dbReference type="AlphaFoldDB" id="A0A0A1VRW9"/>
<dbReference type="EMBL" id="BBPA01000022">
    <property type="protein sequence ID" value="GAL92572.1"/>
    <property type="molecule type" value="Genomic_DNA"/>
</dbReference>
<protein>
    <submittedName>
        <fullName evidence="2">ATPase</fullName>
    </submittedName>
</protein>
<name>A0A0A1VRW9_MICAE</name>
<feature type="region of interest" description="Disordered" evidence="1">
    <location>
        <begin position="62"/>
        <end position="90"/>
    </location>
</feature>
<organism evidence="2 3">
    <name type="scientific">Microcystis aeruginosa NIES-44</name>
    <dbReference type="NCBI Taxonomy" id="449439"/>
    <lineage>
        <taxon>Bacteria</taxon>
        <taxon>Bacillati</taxon>
        <taxon>Cyanobacteriota</taxon>
        <taxon>Cyanophyceae</taxon>
        <taxon>Oscillatoriophycideae</taxon>
        <taxon>Chroococcales</taxon>
        <taxon>Microcystaceae</taxon>
        <taxon>Microcystis</taxon>
    </lineage>
</organism>
<accession>A0A0A1VRW9</accession>
<dbReference type="NCBIfam" id="NF047397">
    <property type="entry name" value="slr1339_fam"/>
    <property type="match status" value="1"/>
</dbReference>
<dbReference type="Pfam" id="PF26643">
    <property type="entry name" value="Slr1339"/>
    <property type="match status" value="1"/>
</dbReference>
<feature type="compositionally biased region" description="Basic and acidic residues" evidence="1">
    <location>
        <begin position="62"/>
        <end position="76"/>
    </location>
</feature>
<proteinExistence type="predicted"/>
<evidence type="ECO:0000313" key="3">
    <source>
        <dbReference type="Proteomes" id="UP000030321"/>
    </source>
</evidence>
<gene>
    <name evidence="2" type="ORF">N44_01130</name>
</gene>
<dbReference type="InterPro" id="IPR058106">
    <property type="entry name" value="Slr1339"/>
</dbReference>
<reference evidence="3" key="1">
    <citation type="journal article" date="2015" name="Genome">
        <title>Whole Genome Sequence of the Non-Microcystin-Producing Microcystis aeruginosa Strain NIES-44.</title>
        <authorList>
            <person name="Okano K."/>
            <person name="Miyata N."/>
            <person name="Ozaki Y."/>
        </authorList>
    </citation>
    <scope>NUCLEOTIDE SEQUENCE [LARGE SCALE GENOMIC DNA]</scope>
    <source>
        <strain evidence="3">NIES-44</strain>
    </source>
</reference>
<evidence type="ECO:0000313" key="2">
    <source>
        <dbReference type="EMBL" id="GAL92572.1"/>
    </source>
</evidence>
<dbReference type="Proteomes" id="UP000030321">
    <property type="component" value="Unassembled WGS sequence"/>
</dbReference>
<evidence type="ECO:0000256" key="1">
    <source>
        <dbReference type="SAM" id="MobiDB-lite"/>
    </source>
</evidence>
<dbReference type="RefSeq" id="WP_045358404.1">
    <property type="nucleotide sequence ID" value="NZ_BBPA01000022.1"/>
</dbReference>
<feature type="region of interest" description="Disordered" evidence="1">
    <location>
        <begin position="1"/>
        <end position="47"/>
    </location>
</feature>
<comment type="caution">
    <text evidence="2">The sequence shown here is derived from an EMBL/GenBank/DDBJ whole genome shotgun (WGS) entry which is preliminary data.</text>
</comment>